<organism evidence="2 3">
    <name type="scientific">Pseudobutyrivibrio ruminis</name>
    <dbReference type="NCBI Taxonomy" id="46206"/>
    <lineage>
        <taxon>Bacteria</taxon>
        <taxon>Bacillati</taxon>
        <taxon>Bacillota</taxon>
        <taxon>Clostridia</taxon>
        <taxon>Lachnospirales</taxon>
        <taxon>Lachnospiraceae</taxon>
        <taxon>Pseudobutyrivibrio</taxon>
    </lineage>
</organism>
<keyword evidence="3" id="KW-1185">Reference proteome</keyword>
<evidence type="ECO:0000313" key="3">
    <source>
        <dbReference type="Proteomes" id="UP000182321"/>
    </source>
</evidence>
<proteinExistence type="predicted"/>
<keyword evidence="1" id="KW-0472">Membrane</keyword>
<dbReference type="EMBL" id="FNZX01000012">
    <property type="protein sequence ID" value="SEK84701.1"/>
    <property type="molecule type" value="Genomic_DNA"/>
</dbReference>
<feature type="transmembrane region" description="Helical" evidence="1">
    <location>
        <begin position="61"/>
        <end position="82"/>
    </location>
</feature>
<sequence>MSQSYINSVSLIKPFALVLKMIVYIKSLKKGNMPVFLNCKREDMEIPFYASFKKASYTIEAAIIMPLFISLMVFGMFIFRVLQVQSGIQQSIDFASRTMAVTLGNVANTGESNEDVNPNEQDPSVHGELSEAGLLAGTITLAGIEVAKNKVPLEFIDGGAIGLNFLESEAEGNYIDLKVSYTMTFPVGLLGNLSFDVNQRARTRKWVGYDKAEYESDGRYVYVTEHGAVYHVNYFCTYLNPSVHRVPKAEVKDKRNKSGAIYYECHRCKNKDSNGFLYITDYGTSYHNDVNCTEIKHNIKKVLYEEVKDTMAPCSKCSAGEVHDEE</sequence>
<evidence type="ECO:0008006" key="4">
    <source>
        <dbReference type="Google" id="ProtNLM"/>
    </source>
</evidence>
<reference evidence="3" key="1">
    <citation type="submission" date="2016-10" db="EMBL/GenBank/DDBJ databases">
        <authorList>
            <person name="Varghese N."/>
        </authorList>
    </citation>
    <scope>NUCLEOTIDE SEQUENCE [LARGE SCALE GENOMIC DNA]</scope>
    <source>
        <strain evidence="3">ACV-9</strain>
    </source>
</reference>
<dbReference type="AlphaFoldDB" id="A0A1H7KCV5"/>
<name>A0A1H7KCV5_9FIRM</name>
<protein>
    <recommendedName>
        <fullName evidence="4">Pilus assembly protein</fullName>
    </recommendedName>
</protein>
<evidence type="ECO:0000313" key="2">
    <source>
        <dbReference type="EMBL" id="SEK84701.1"/>
    </source>
</evidence>
<gene>
    <name evidence="2" type="ORF">SAMN02910377_01994</name>
</gene>
<evidence type="ECO:0000256" key="1">
    <source>
        <dbReference type="SAM" id="Phobius"/>
    </source>
</evidence>
<keyword evidence="1" id="KW-0812">Transmembrane</keyword>
<keyword evidence="1" id="KW-1133">Transmembrane helix</keyword>
<dbReference type="Proteomes" id="UP000182321">
    <property type="component" value="Unassembled WGS sequence"/>
</dbReference>
<accession>A0A1H7KCV5</accession>